<keyword evidence="3" id="KW-1185">Reference proteome</keyword>
<protein>
    <submittedName>
        <fullName evidence="2">Uncharacterized protein</fullName>
    </submittedName>
</protein>
<dbReference type="STRING" id="1193011.LEP1GSC058_2742"/>
<comment type="caution">
    <text evidence="2">The sequence shown here is derived from an EMBL/GenBank/DDBJ whole genome shotgun (WGS) entry which is preliminary data.</text>
</comment>
<evidence type="ECO:0000313" key="2">
    <source>
        <dbReference type="EMBL" id="EPG73490.1"/>
    </source>
</evidence>
<dbReference type="Proteomes" id="UP000014540">
    <property type="component" value="Unassembled WGS sequence"/>
</dbReference>
<proteinExistence type="predicted"/>
<evidence type="ECO:0000256" key="1">
    <source>
        <dbReference type="SAM" id="SignalP"/>
    </source>
</evidence>
<feature type="signal peptide" evidence="1">
    <location>
        <begin position="1"/>
        <end position="20"/>
    </location>
</feature>
<name>S3VAM3_9LEPT</name>
<feature type="chain" id="PRO_5004513318" evidence="1">
    <location>
        <begin position="21"/>
        <end position="148"/>
    </location>
</feature>
<dbReference type="EMBL" id="AKWZ02000010">
    <property type="protein sequence ID" value="EPG73490.1"/>
    <property type="molecule type" value="Genomic_DNA"/>
</dbReference>
<organism evidence="2 3">
    <name type="scientific">Leptospira fainei serovar Hurstbridge str. BUT 6</name>
    <dbReference type="NCBI Taxonomy" id="1193011"/>
    <lineage>
        <taxon>Bacteria</taxon>
        <taxon>Pseudomonadati</taxon>
        <taxon>Spirochaetota</taxon>
        <taxon>Spirochaetia</taxon>
        <taxon>Leptospirales</taxon>
        <taxon>Leptospiraceae</taxon>
        <taxon>Leptospira</taxon>
    </lineage>
</organism>
<sequence length="148" mass="17280">MKKVTSSVILFFLLSTSVFTQDFESDGQIKILPYKPTQVKDMEGLTTDIKDFHKRIEELLSFLNRRKKIVNNEYFQFIPSIETFEFPSRERYLLDKKFYLKVSGGEGALKLVGIRFITRKSLVTKLRPVNDEIGELKNETFPPRILPV</sequence>
<reference evidence="2" key="1">
    <citation type="submission" date="2013-04" db="EMBL/GenBank/DDBJ databases">
        <authorList>
            <person name="Harkins D.M."/>
            <person name="Durkin A.S."/>
            <person name="Selengut J.D."/>
            <person name="Sanka R."/>
            <person name="DePew J."/>
            <person name="Purushe J."/>
            <person name="Ahmed A."/>
            <person name="van der Linden H."/>
            <person name="Goris M.G.A."/>
            <person name="Hartskeerl R.A."/>
            <person name="Vinetz J.M."/>
            <person name="Sutton G.G."/>
            <person name="Nelson W.C."/>
            <person name="Fouts D.E."/>
        </authorList>
    </citation>
    <scope>NUCLEOTIDE SEQUENCE [LARGE SCALE GENOMIC DNA]</scope>
    <source>
        <strain evidence="2">BUT 6</strain>
    </source>
</reference>
<keyword evidence="1" id="KW-0732">Signal</keyword>
<accession>S3VAM3</accession>
<gene>
    <name evidence="2" type="ORF">LEP1GSC058_2742</name>
</gene>
<evidence type="ECO:0000313" key="3">
    <source>
        <dbReference type="Proteomes" id="UP000014540"/>
    </source>
</evidence>
<dbReference type="AlphaFoldDB" id="S3VAM3"/>